<name>A0A9E7R7Z7_9EURY</name>
<evidence type="ECO:0000256" key="1">
    <source>
        <dbReference type="SAM" id="Phobius"/>
    </source>
</evidence>
<dbReference type="Proteomes" id="UP001057580">
    <property type="component" value="Chromosome"/>
</dbReference>
<dbReference type="AlphaFoldDB" id="A0A9E7R7Z7"/>
<organism evidence="2 3">
    <name type="scientific">Salinirubellus salinus</name>
    <dbReference type="NCBI Taxonomy" id="1364945"/>
    <lineage>
        <taxon>Archaea</taxon>
        <taxon>Methanobacteriati</taxon>
        <taxon>Methanobacteriota</taxon>
        <taxon>Stenosarchaea group</taxon>
        <taxon>Halobacteria</taxon>
        <taxon>Halobacteriales</taxon>
        <taxon>Natronomonadaceae</taxon>
        <taxon>Salinirubellus</taxon>
    </lineage>
</organism>
<dbReference type="RefSeq" id="WP_260643402.1">
    <property type="nucleotide sequence ID" value="NZ_CP104003.1"/>
</dbReference>
<dbReference type="EMBL" id="CP104003">
    <property type="protein sequence ID" value="UWM56288.1"/>
    <property type="molecule type" value="Genomic_DNA"/>
</dbReference>
<protein>
    <submittedName>
        <fullName evidence="2">Uncharacterized protein</fullName>
    </submittedName>
</protein>
<evidence type="ECO:0000313" key="3">
    <source>
        <dbReference type="Proteomes" id="UP001057580"/>
    </source>
</evidence>
<accession>A0A9E7R7Z7</accession>
<keyword evidence="1" id="KW-1133">Transmembrane helix</keyword>
<gene>
    <name evidence="2" type="ORF">N0B31_08320</name>
</gene>
<evidence type="ECO:0000313" key="2">
    <source>
        <dbReference type="EMBL" id="UWM56288.1"/>
    </source>
</evidence>
<feature type="transmembrane region" description="Helical" evidence="1">
    <location>
        <begin position="14"/>
        <end position="34"/>
    </location>
</feature>
<dbReference type="GeneID" id="74942420"/>
<dbReference type="KEGG" id="ssai:N0B31_08320"/>
<keyword evidence="1" id="KW-0812">Transmembrane</keyword>
<reference evidence="2" key="1">
    <citation type="submission" date="2022-09" db="EMBL/GenBank/DDBJ databases">
        <title>Diverse halophilic archaea isolated from saline environments.</title>
        <authorList>
            <person name="Cui H.-L."/>
        </authorList>
    </citation>
    <scope>NUCLEOTIDE SEQUENCE</scope>
    <source>
        <strain evidence="2">ZS-35-S2</strain>
    </source>
</reference>
<proteinExistence type="predicted"/>
<sequence>MGILDTLVGTFGPFLIPVVVFAVGAVGYGLLFALNRARGTDEVSKWQAADDRPDERE</sequence>
<keyword evidence="1" id="KW-0472">Membrane</keyword>
<keyword evidence="3" id="KW-1185">Reference proteome</keyword>